<dbReference type="EMBL" id="CAXAMM010003535">
    <property type="protein sequence ID" value="CAK9000302.1"/>
    <property type="molecule type" value="Genomic_DNA"/>
</dbReference>
<evidence type="ECO:0000259" key="7">
    <source>
        <dbReference type="Pfam" id="PF06814"/>
    </source>
</evidence>
<proteinExistence type="predicted"/>
<dbReference type="PANTHER" id="PTHR21229">
    <property type="entry name" value="LUNG SEVEN TRANSMEMBRANE RECEPTOR"/>
    <property type="match status" value="1"/>
</dbReference>
<evidence type="ECO:0000256" key="1">
    <source>
        <dbReference type="ARBA" id="ARBA00004141"/>
    </source>
</evidence>
<feature type="transmembrane region" description="Helical" evidence="6">
    <location>
        <begin position="230"/>
        <end position="250"/>
    </location>
</feature>
<name>A0ABP0ICK0_9DINO</name>
<dbReference type="Pfam" id="PF12766">
    <property type="entry name" value="Pyridox_oxase_2"/>
    <property type="match status" value="1"/>
</dbReference>
<dbReference type="InterPro" id="IPR053937">
    <property type="entry name" value="GOST_TM"/>
</dbReference>
<keyword evidence="4 6" id="KW-1133">Transmembrane helix</keyword>
<feature type="transmembrane region" description="Helical" evidence="6">
    <location>
        <begin position="262"/>
        <end position="286"/>
    </location>
</feature>
<evidence type="ECO:0000313" key="10">
    <source>
        <dbReference type="Proteomes" id="UP001642464"/>
    </source>
</evidence>
<keyword evidence="3" id="KW-0732">Signal</keyword>
<feature type="domain" description="Pyridoxamine 5'-phosphate oxidase Alr4036 family FMN-binding" evidence="8">
    <location>
        <begin position="418"/>
        <end position="466"/>
    </location>
</feature>
<keyword evidence="10" id="KW-1185">Reference proteome</keyword>
<reference evidence="9 10" key="1">
    <citation type="submission" date="2024-02" db="EMBL/GenBank/DDBJ databases">
        <authorList>
            <person name="Chen Y."/>
            <person name="Shah S."/>
            <person name="Dougan E. K."/>
            <person name="Thang M."/>
            <person name="Chan C."/>
        </authorList>
    </citation>
    <scope>NUCLEOTIDE SEQUENCE [LARGE SCALE GENOMIC DNA]</scope>
</reference>
<sequence>MAQVAVIPEEHFDKVGKKLRDPTTGEEGLVYCCTKEMADAGNICNDAGALVFEDGATDVVTWSVMPSVSYADTRIKEEFVVPRKGIYYLAVSYCSEQPSLVTVSGLTRWISPYGYLPGELYGFLPSYFYLSMCYLTTAFVWAYLCSKYWRDLLMVQNWMTAVIAFGLIEVYLRYYDFYHWNLYGSRSKGIMLSSIFFLCLKKTLSRVLVLAVAMGYGVVKPTLGEAMNKIAVLGGAYFVFSCIQITVGNLNHSHSVTLGSYVLVLPVVSLDLVFLAWTFSSLGVIIDSLGVRRQETKMQLYIKFRKMLIACIGSGVLWSVFFTGALATGWTAAHWESFYILEVFWDVLYFVMLIAMLYLWSPNSNSQRFAYDRVKTWDQDDEEYADELEDVEPSKPSTMAAAPSQLQAWSLLIQTSIQRTALMVITNANAEKMRCIAADRPAFAEVCWWFTKSREQYRIAGQLQAVTTNEEDEVLRDLRVRAWKNLSDKAREQFFWPVPRTRLPPDPEVQFESLCGEIPQGGRDKDKDGKILPPPDSFVLLLLWPDQCKYLDLGSNWAQEDVWDQSAQTWTTKRVAP</sequence>
<evidence type="ECO:0000256" key="5">
    <source>
        <dbReference type="ARBA" id="ARBA00023136"/>
    </source>
</evidence>
<evidence type="ECO:0000256" key="3">
    <source>
        <dbReference type="ARBA" id="ARBA00022729"/>
    </source>
</evidence>
<organism evidence="9 10">
    <name type="scientific">Durusdinium trenchii</name>
    <dbReference type="NCBI Taxonomy" id="1381693"/>
    <lineage>
        <taxon>Eukaryota</taxon>
        <taxon>Sar</taxon>
        <taxon>Alveolata</taxon>
        <taxon>Dinophyceae</taxon>
        <taxon>Suessiales</taxon>
        <taxon>Symbiodiniaceae</taxon>
        <taxon>Durusdinium</taxon>
    </lineage>
</organism>
<evidence type="ECO:0000256" key="2">
    <source>
        <dbReference type="ARBA" id="ARBA00022692"/>
    </source>
</evidence>
<evidence type="ECO:0000256" key="6">
    <source>
        <dbReference type="SAM" id="Phobius"/>
    </source>
</evidence>
<dbReference type="Proteomes" id="UP001642464">
    <property type="component" value="Unassembled WGS sequence"/>
</dbReference>
<feature type="transmembrane region" description="Helical" evidence="6">
    <location>
        <begin position="338"/>
        <end position="360"/>
    </location>
</feature>
<feature type="domain" description="GOST seven transmembrane" evidence="7">
    <location>
        <begin position="125"/>
        <end position="367"/>
    </location>
</feature>
<dbReference type="InterPro" id="IPR024624">
    <property type="entry name" value="Pyridox_Oxase_Alr4036_FMN-bd"/>
</dbReference>
<feature type="transmembrane region" description="Helical" evidence="6">
    <location>
        <begin position="126"/>
        <end position="145"/>
    </location>
</feature>
<feature type="transmembrane region" description="Helical" evidence="6">
    <location>
        <begin position="307"/>
        <end position="332"/>
    </location>
</feature>
<gene>
    <name evidence="9" type="ORF">SCF082_LOCUS6437</name>
</gene>
<comment type="subcellular location">
    <subcellularLocation>
        <location evidence="1">Membrane</location>
        <topology evidence="1">Multi-pass membrane protein</topology>
    </subcellularLocation>
</comment>
<dbReference type="Gene3D" id="2.30.110.10">
    <property type="entry name" value="Electron Transport, Fmn-binding Protein, Chain A"/>
    <property type="match status" value="1"/>
</dbReference>
<keyword evidence="5 6" id="KW-0472">Membrane</keyword>
<dbReference type="PANTHER" id="PTHR21229:SF1">
    <property type="entry name" value="GH17801P"/>
    <property type="match status" value="1"/>
</dbReference>
<dbReference type="SUPFAM" id="SSF50475">
    <property type="entry name" value="FMN-binding split barrel"/>
    <property type="match status" value="1"/>
</dbReference>
<feature type="transmembrane region" description="Helical" evidence="6">
    <location>
        <begin position="157"/>
        <end position="175"/>
    </location>
</feature>
<protein>
    <submittedName>
        <fullName evidence="9">Transmembrane protein 87B</fullName>
    </submittedName>
</protein>
<dbReference type="InterPro" id="IPR009637">
    <property type="entry name" value="GPR107/GPR108-like"/>
</dbReference>
<evidence type="ECO:0000256" key="4">
    <source>
        <dbReference type="ARBA" id="ARBA00022989"/>
    </source>
</evidence>
<dbReference type="Pfam" id="PF06814">
    <property type="entry name" value="GOST_TM"/>
    <property type="match status" value="1"/>
</dbReference>
<comment type="caution">
    <text evidence="9">The sequence shown here is derived from an EMBL/GenBank/DDBJ whole genome shotgun (WGS) entry which is preliminary data.</text>
</comment>
<feature type="transmembrane region" description="Helical" evidence="6">
    <location>
        <begin position="195"/>
        <end position="218"/>
    </location>
</feature>
<evidence type="ECO:0000259" key="8">
    <source>
        <dbReference type="Pfam" id="PF12766"/>
    </source>
</evidence>
<accession>A0ABP0ICK0</accession>
<evidence type="ECO:0000313" key="9">
    <source>
        <dbReference type="EMBL" id="CAK9000302.1"/>
    </source>
</evidence>
<keyword evidence="2 6" id="KW-0812">Transmembrane</keyword>
<dbReference type="InterPro" id="IPR012349">
    <property type="entry name" value="Split_barrel_FMN-bd"/>
</dbReference>